<dbReference type="PROSITE" id="PS51352">
    <property type="entry name" value="THIOREDOXIN_2"/>
    <property type="match status" value="1"/>
</dbReference>
<evidence type="ECO:0000256" key="4">
    <source>
        <dbReference type="ARBA" id="ARBA00023284"/>
    </source>
</evidence>
<proteinExistence type="predicted"/>
<dbReference type="InterPro" id="IPR025380">
    <property type="entry name" value="DUF4369"/>
</dbReference>
<accession>A0A1L7HZS5</accession>
<dbReference type="PANTHER" id="PTHR42852:SF6">
    <property type="entry name" value="THIOL:DISULFIDE INTERCHANGE PROTEIN DSBE"/>
    <property type="match status" value="1"/>
</dbReference>
<evidence type="ECO:0000313" key="6">
    <source>
        <dbReference type="Proteomes" id="UP000186230"/>
    </source>
</evidence>
<dbReference type="GO" id="GO:0017004">
    <property type="term" value="P:cytochrome complex assembly"/>
    <property type="evidence" value="ECO:0007669"/>
    <property type="project" value="UniProtKB-KW"/>
</dbReference>
<name>A0A1L7HZS5_9FLAO</name>
<dbReference type="GO" id="GO:0030313">
    <property type="term" value="C:cell envelope"/>
    <property type="evidence" value="ECO:0007669"/>
    <property type="project" value="UniProtKB-SubCell"/>
</dbReference>
<dbReference type="GO" id="GO:0016209">
    <property type="term" value="F:antioxidant activity"/>
    <property type="evidence" value="ECO:0007669"/>
    <property type="project" value="InterPro"/>
</dbReference>
<dbReference type="SUPFAM" id="SSF52833">
    <property type="entry name" value="Thioredoxin-like"/>
    <property type="match status" value="1"/>
</dbReference>
<organism evidence="5 6">
    <name type="scientific">Christiangramia flava JLT2011</name>
    <dbReference type="NCBI Taxonomy" id="1229726"/>
    <lineage>
        <taxon>Bacteria</taxon>
        <taxon>Pseudomonadati</taxon>
        <taxon>Bacteroidota</taxon>
        <taxon>Flavobacteriia</taxon>
        <taxon>Flavobacteriales</taxon>
        <taxon>Flavobacteriaceae</taxon>
        <taxon>Christiangramia</taxon>
    </lineage>
</organism>
<evidence type="ECO:0000256" key="2">
    <source>
        <dbReference type="ARBA" id="ARBA00022748"/>
    </source>
</evidence>
<evidence type="ECO:0000256" key="1">
    <source>
        <dbReference type="ARBA" id="ARBA00004196"/>
    </source>
</evidence>
<reference evidence="5 6" key="1">
    <citation type="submission" date="2016-07" db="EMBL/GenBank/DDBJ databases">
        <title>Multi-omics approach to identify versatile polysaccharide utilization systems of a marine flavobacterium Gramella flava.</title>
        <authorList>
            <person name="Tang K."/>
        </authorList>
    </citation>
    <scope>NUCLEOTIDE SEQUENCE [LARGE SCALE GENOMIC DNA]</scope>
    <source>
        <strain evidence="5 6">JLT2011</strain>
    </source>
</reference>
<sequence length="372" mass="42359">MKKISVLVMAIGLLFSCQDDKGFYLSGKVDGMEDGQKVFISEIDMQSRGPKTVDTAIVKDGKFEIDMEEQEMPNLNFLRFEGRNGNVVFIAENERIDFDIDKDTIYNSVVSGGKENKALYEYFDHLKALNRKMMGMQQDMRKAMMSQDTAKLQELQEAQVALRDNDRVFKENIFEKYNDRFVGAMVLADMLNMKTHTNEEVREKFEQLSDEIKKTSLAQSIKEKLDNSSATDVGSKAPDFTAPDPEGNTVSLSENLGKITILDFWAAWCKPCRQESPNLVKTYNEFKDKGLEIVSVSLDRPGQKDKWVQAIEDDNLGAWTHVSNLQFWQDPVARKYDIKSIPATFILDETGVIVAKNLRGEQLRTKIGELLK</sequence>
<keyword evidence="3" id="KW-1015">Disulfide bond</keyword>
<dbReference type="InterPro" id="IPR013766">
    <property type="entry name" value="Thioredoxin_domain"/>
</dbReference>
<keyword evidence="6" id="KW-1185">Reference proteome</keyword>
<comment type="subcellular location">
    <subcellularLocation>
        <location evidence="1">Cell envelope</location>
    </subcellularLocation>
</comment>
<dbReference type="KEGG" id="gfl:GRFL_0116"/>
<dbReference type="CDD" id="cd02966">
    <property type="entry name" value="TlpA_like_family"/>
    <property type="match status" value="1"/>
</dbReference>
<dbReference type="Proteomes" id="UP000186230">
    <property type="component" value="Chromosome"/>
</dbReference>
<dbReference type="PANTHER" id="PTHR42852">
    <property type="entry name" value="THIOL:DISULFIDE INTERCHANGE PROTEIN DSBE"/>
    <property type="match status" value="1"/>
</dbReference>
<dbReference type="InterPro" id="IPR036249">
    <property type="entry name" value="Thioredoxin-like_sf"/>
</dbReference>
<dbReference type="InterPro" id="IPR050553">
    <property type="entry name" value="Thioredoxin_ResA/DsbE_sf"/>
</dbReference>
<keyword evidence="2" id="KW-0201">Cytochrome c-type biogenesis</keyword>
<dbReference type="InterPro" id="IPR000866">
    <property type="entry name" value="AhpC/TSA"/>
</dbReference>
<dbReference type="Pfam" id="PF14289">
    <property type="entry name" value="DUF4369"/>
    <property type="match status" value="1"/>
</dbReference>
<protein>
    <submittedName>
        <fullName evidence="5">Thiol:disulfide interchange protein</fullName>
    </submittedName>
</protein>
<dbReference type="AlphaFoldDB" id="A0A1L7HZS5"/>
<dbReference type="Gene3D" id="3.40.30.10">
    <property type="entry name" value="Glutaredoxin"/>
    <property type="match status" value="1"/>
</dbReference>
<dbReference type="STRING" id="1229726.GRFL_0116"/>
<dbReference type="OrthoDB" id="1069091at2"/>
<dbReference type="GO" id="GO:0016491">
    <property type="term" value="F:oxidoreductase activity"/>
    <property type="evidence" value="ECO:0007669"/>
    <property type="project" value="InterPro"/>
</dbReference>
<dbReference type="PROSITE" id="PS51257">
    <property type="entry name" value="PROKAR_LIPOPROTEIN"/>
    <property type="match status" value="1"/>
</dbReference>
<evidence type="ECO:0000256" key="3">
    <source>
        <dbReference type="ARBA" id="ARBA00023157"/>
    </source>
</evidence>
<evidence type="ECO:0000313" key="5">
    <source>
        <dbReference type="EMBL" id="APU66840.1"/>
    </source>
</evidence>
<keyword evidence="4" id="KW-0676">Redox-active center</keyword>
<dbReference type="EMBL" id="CP016359">
    <property type="protein sequence ID" value="APU66840.1"/>
    <property type="molecule type" value="Genomic_DNA"/>
</dbReference>
<gene>
    <name evidence="5" type="ORF">GRFL_0116</name>
</gene>
<dbReference type="RefSeq" id="WP_083642550.1">
    <property type="nucleotide sequence ID" value="NZ_AMRU01000010.1"/>
</dbReference>
<dbReference type="Pfam" id="PF00578">
    <property type="entry name" value="AhpC-TSA"/>
    <property type="match status" value="1"/>
</dbReference>